<name>A0A0S2FHN9_LYSAN</name>
<dbReference type="EMBL" id="CP011129">
    <property type="protein sequence ID" value="ALN83081.1"/>
    <property type="molecule type" value="Genomic_DNA"/>
</dbReference>
<dbReference type="AlphaFoldDB" id="A0A0S2FHN9"/>
<reference evidence="1 2" key="1">
    <citation type="journal article" date="2015" name="BMC Genomics">
        <title>Comparative genomics and metabolic profiling of the genus Lysobacter.</title>
        <authorList>
            <person name="de Bruijn I."/>
            <person name="Cheng X."/>
            <person name="de Jager V."/>
            <person name="Exposito R.G."/>
            <person name="Watrous J."/>
            <person name="Patel N."/>
            <person name="Postma J."/>
            <person name="Dorrestein P.C."/>
            <person name="Kobayashi D."/>
            <person name="Raaijmakers J.M."/>
        </authorList>
    </citation>
    <scope>NUCLEOTIDE SEQUENCE [LARGE SCALE GENOMIC DNA]</scope>
    <source>
        <strain evidence="1 2">76</strain>
    </source>
</reference>
<gene>
    <name evidence="1" type="ORF">LA76x_4979</name>
</gene>
<dbReference type="PATRIC" id="fig|84531.8.peg.4969"/>
<protein>
    <submittedName>
        <fullName evidence="1">Uncharacterized protein</fullName>
    </submittedName>
</protein>
<proteinExistence type="predicted"/>
<dbReference type="STRING" id="84531.LA76x_4979"/>
<keyword evidence="2" id="KW-1185">Reference proteome</keyword>
<sequence length="42" mass="4316">MSDSSVPARVDVKANGEVLVSQPGAGVLGWLSLDAVAFYPDP</sequence>
<accession>A0A0S2FHN9</accession>
<evidence type="ECO:0000313" key="2">
    <source>
        <dbReference type="Proteomes" id="UP000060787"/>
    </source>
</evidence>
<dbReference type="KEGG" id="lab:LA76x_4979"/>
<organism evidence="1 2">
    <name type="scientific">Lysobacter antibioticus</name>
    <dbReference type="NCBI Taxonomy" id="84531"/>
    <lineage>
        <taxon>Bacteria</taxon>
        <taxon>Pseudomonadati</taxon>
        <taxon>Pseudomonadota</taxon>
        <taxon>Gammaproteobacteria</taxon>
        <taxon>Lysobacterales</taxon>
        <taxon>Lysobacteraceae</taxon>
        <taxon>Lysobacter</taxon>
    </lineage>
</organism>
<evidence type="ECO:0000313" key="1">
    <source>
        <dbReference type="EMBL" id="ALN83081.1"/>
    </source>
</evidence>
<dbReference type="Proteomes" id="UP000060787">
    <property type="component" value="Chromosome"/>
</dbReference>